<gene>
    <name evidence="2" type="ORF">MTR67_012917</name>
</gene>
<organism evidence="2 3">
    <name type="scientific">Solanum verrucosum</name>
    <dbReference type="NCBI Taxonomy" id="315347"/>
    <lineage>
        <taxon>Eukaryota</taxon>
        <taxon>Viridiplantae</taxon>
        <taxon>Streptophyta</taxon>
        <taxon>Embryophyta</taxon>
        <taxon>Tracheophyta</taxon>
        <taxon>Spermatophyta</taxon>
        <taxon>Magnoliopsida</taxon>
        <taxon>eudicotyledons</taxon>
        <taxon>Gunneridae</taxon>
        <taxon>Pentapetalae</taxon>
        <taxon>asterids</taxon>
        <taxon>lamiids</taxon>
        <taxon>Solanales</taxon>
        <taxon>Solanaceae</taxon>
        <taxon>Solanoideae</taxon>
        <taxon>Solaneae</taxon>
        <taxon>Solanum</taxon>
    </lineage>
</organism>
<evidence type="ECO:0000313" key="3">
    <source>
        <dbReference type="Proteomes" id="UP001234989"/>
    </source>
</evidence>
<reference evidence="2" key="1">
    <citation type="submission" date="2023-08" db="EMBL/GenBank/DDBJ databases">
        <title>A de novo genome assembly of Solanum verrucosum Schlechtendal, a Mexican diploid species geographically isolated from the other diploid A-genome species in potato relatives.</title>
        <authorList>
            <person name="Hosaka K."/>
        </authorList>
    </citation>
    <scope>NUCLEOTIDE SEQUENCE</scope>
    <source>
        <tissue evidence="2">Young leaves</tissue>
    </source>
</reference>
<dbReference type="Proteomes" id="UP001234989">
    <property type="component" value="Chromosome 3"/>
</dbReference>
<name>A0AAF0QAQ1_SOLVR</name>
<protein>
    <submittedName>
        <fullName evidence="2">Uncharacterized protein</fullName>
    </submittedName>
</protein>
<proteinExistence type="predicted"/>
<evidence type="ECO:0000256" key="1">
    <source>
        <dbReference type="SAM" id="SignalP"/>
    </source>
</evidence>
<dbReference type="EMBL" id="CP133614">
    <property type="protein sequence ID" value="WMV19532.1"/>
    <property type="molecule type" value="Genomic_DNA"/>
</dbReference>
<feature type="chain" id="PRO_5042267076" evidence="1">
    <location>
        <begin position="20"/>
        <end position="129"/>
    </location>
</feature>
<accession>A0AAF0QAQ1</accession>
<sequence>MEAAAAVVWLVHEVPLIMSFPGCGGTGRHGGNCHLEELPNIGSSQELLKTSFEYNTLINVVLVKQNKSEAWNLNLLNVTGMTVQRRDGHSSLYYLCQGWTSSSAPPRLQPLVSLIDGTCFYVPPSSNGS</sequence>
<dbReference type="AlphaFoldDB" id="A0AAF0QAQ1"/>
<feature type="signal peptide" evidence="1">
    <location>
        <begin position="1"/>
        <end position="19"/>
    </location>
</feature>
<keyword evidence="3" id="KW-1185">Reference proteome</keyword>
<keyword evidence="1" id="KW-0732">Signal</keyword>
<evidence type="ECO:0000313" key="2">
    <source>
        <dbReference type="EMBL" id="WMV19532.1"/>
    </source>
</evidence>